<dbReference type="InterPro" id="IPR036298">
    <property type="entry name" value="Chalcone_isomerase_sf"/>
</dbReference>
<protein>
    <recommendedName>
        <fullName evidence="1">Chalcone isomerase domain-containing protein</fullName>
    </recommendedName>
</protein>
<evidence type="ECO:0000313" key="2">
    <source>
        <dbReference type="EMBL" id="EGC37573.1"/>
    </source>
</evidence>
<feature type="domain" description="Chalcone isomerase" evidence="1">
    <location>
        <begin position="105"/>
        <end position="279"/>
    </location>
</feature>
<dbReference type="Pfam" id="PF16035">
    <property type="entry name" value="Chalcone_2"/>
    <property type="match status" value="1"/>
</dbReference>
<organism evidence="2 3">
    <name type="scientific">Dictyostelium purpureum</name>
    <name type="common">Slime mold</name>
    <dbReference type="NCBI Taxonomy" id="5786"/>
    <lineage>
        <taxon>Eukaryota</taxon>
        <taxon>Amoebozoa</taxon>
        <taxon>Evosea</taxon>
        <taxon>Eumycetozoa</taxon>
        <taxon>Dictyostelia</taxon>
        <taxon>Dictyosteliales</taxon>
        <taxon>Dictyosteliaceae</taxon>
        <taxon>Dictyostelium</taxon>
    </lineage>
</organism>
<dbReference type="AlphaFoldDB" id="F0ZER8"/>
<dbReference type="GeneID" id="10499543"/>
<dbReference type="STRING" id="5786.F0ZER8"/>
<dbReference type="InterPro" id="IPR044228">
    <property type="entry name" value="FAP1"/>
</dbReference>
<dbReference type="RefSeq" id="XP_003285899.1">
    <property type="nucleotide sequence ID" value="XM_003285851.1"/>
</dbReference>
<evidence type="ECO:0000259" key="1">
    <source>
        <dbReference type="Pfam" id="PF16035"/>
    </source>
</evidence>
<dbReference type="KEGG" id="dpp:DICPUDRAFT_30075"/>
<dbReference type="PANTHER" id="PTHR47589:SF5">
    <property type="entry name" value="CHALCONE ISOMERASE DOMAIN-CONTAINING PROTEIN"/>
    <property type="match status" value="1"/>
</dbReference>
<dbReference type="InterPro" id="IPR016089">
    <property type="entry name" value="Chalcone_isomerase_bundle_sf"/>
</dbReference>
<dbReference type="OMA" id="ANCFFDF"/>
<name>F0ZER8_DICPU</name>
<dbReference type="OrthoDB" id="18193at2759"/>
<keyword evidence="3" id="KW-1185">Reference proteome</keyword>
<gene>
    <name evidence="2" type="ORF">DICPUDRAFT_30075</name>
</gene>
<accession>F0ZER8</accession>
<dbReference type="InterPro" id="IPR016088">
    <property type="entry name" value="Chalcone_isomerase_3-sand"/>
</dbReference>
<proteinExistence type="predicted"/>
<dbReference type="PANTHER" id="PTHR47589">
    <property type="entry name" value="FATTY-ACID-BINDING PROTEIN 1"/>
    <property type="match status" value="1"/>
</dbReference>
<dbReference type="VEuPathDB" id="AmoebaDB:DICPUDRAFT_30075"/>
<dbReference type="InParanoid" id="F0ZER8"/>
<dbReference type="EMBL" id="GL870996">
    <property type="protein sequence ID" value="EGC37573.1"/>
    <property type="molecule type" value="Genomic_DNA"/>
</dbReference>
<dbReference type="SUPFAM" id="SSF54626">
    <property type="entry name" value="Chalcone isomerase"/>
    <property type="match status" value="1"/>
</dbReference>
<reference evidence="3" key="1">
    <citation type="journal article" date="2011" name="Genome Biol.">
        <title>Comparative genomics of the social amoebae Dictyostelium discoideum and Dictyostelium purpureum.</title>
        <authorList>
            <consortium name="US DOE Joint Genome Institute (JGI-PGF)"/>
            <person name="Sucgang R."/>
            <person name="Kuo A."/>
            <person name="Tian X."/>
            <person name="Salerno W."/>
            <person name="Parikh A."/>
            <person name="Feasley C.L."/>
            <person name="Dalin E."/>
            <person name="Tu H."/>
            <person name="Huang E."/>
            <person name="Barry K."/>
            <person name="Lindquist E."/>
            <person name="Shapiro H."/>
            <person name="Bruce D."/>
            <person name="Schmutz J."/>
            <person name="Salamov A."/>
            <person name="Fey P."/>
            <person name="Gaudet P."/>
            <person name="Anjard C."/>
            <person name="Babu M.M."/>
            <person name="Basu S."/>
            <person name="Bushmanova Y."/>
            <person name="van der Wel H."/>
            <person name="Katoh-Kurasawa M."/>
            <person name="Dinh C."/>
            <person name="Coutinho P.M."/>
            <person name="Saito T."/>
            <person name="Elias M."/>
            <person name="Schaap P."/>
            <person name="Kay R.R."/>
            <person name="Henrissat B."/>
            <person name="Eichinger L."/>
            <person name="Rivero F."/>
            <person name="Putnam N.H."/>
            <person name="West C.M."/>
            <person name="Loomis W.F."/>
            <person name="Chisholm R.L."/>
            <person name="Shaulsky G."/>
            <person name="Strassmann J.E."/>
            <person name="Queller D.C."/>
            <person name="Kuspa A."/>
            <person name="Grigoriev I.V."/>
        </authorList>
    </citation>
    <scope>NUCLEOTIDE SEQUENCE [LARGE SCALE GENOMIC DNA]</scope>
    <source>
        <strain evidence="3">QSDP1</strain>
    </source>
</reference>
<dbReference type="GO" id="GO:0016872">
    <property type="term" value="F:intramolecular lyase activity"/>
    <property type="evidence" value="ECO:0007669"/>
    <property type="project" value="InterPro"/>
</dbReference>
<dbReference type="Proteomes" id="UP000001064">
    <property type="component" value="Unassembled WGS sequence"/>
</dbReference>
<dbReference type="Gene3D" id="3.50.70.10">
    <property type="match status" value="1"/>
</dbReference>
<evidence type="ECO:0000313" key="3">
    <source>
        <dbReference type="Proteomes" id="UP000001064"/>
    </source>
</evidence>
<dbReference type="Gene3D" id="1.10.890.20">
    <property type="match status" value="1"/>
</dbReference>
<dbReference type="eggNOG" id="ENOG502R028">
    <property type="taxonomic scope" value="Eukaryota"/>
</dbReference>
<sequence length="303" mass="35311">MLSLLLRNTSRNRQLVRCLSRASSPQRFSHYSFNYQNNNNNNNNSNNNNFNYKKILTYGIVGIALAVPSIVLCQECFDEDEDFITQIKTGFKFPKILNKDQNILFNIVNIGNRKLSFININVYSLGFYINQEHAQTKLSEHVTKSKEEFCNDKESIKQEILDKGIGVSLKIRPNRKVTWGHIYGGFQRALIVMLLKNYNMTLEEIEPMMLELKESLKPHQEISTSEQIDFVKKDGDSPSLIIFFNEKPVKEIKDKRLANCFFDFYLGQNSKAPEATKEFYENLWNIFNNKQDHHHHQSTLSPI</sequence>
<dbReference type="InterPro" id="IPR016087">
    <property type="entry name" value="Chalcone_isomerase"/>
</dbReference>